<gene>
    <name evidence="2" type="ORF">FGG08_007314</name>
</gene>
<accession>A0A9P8HZ34</accession>
<protein>
    <recommendedName>
        <fullName evidence="1">GPI inositol-deacylase winged helix domain-containing protein</fullName>
    </recommendedName>
</protein>
<organism evidence="2 3">
    <name type="scientific">Glutinoglossum americanum</name>
    <dbReference type="NCBI Taxonomy" id="1670608"/>
    <lineage>
        <taxon>Eukaryota</taxon>
        <taxon>Fungi</taxon>
        <taxon>Dikarya</taxon>
        <taxon>Ascomycota</taxon>
        <taxon>Pezizomycotina</taxon>
        <taxon>Geoglossomycetes</taxon>
        <taxon>Geoglossales</taxon>
        <taxon>Geoglossaceae</taxon>
        <taxon>Glutinoglossum</taxon>
    </lineage>
</organism>
<sequence length="245" mass="28329">MLRKALASLPKTLDDTYARILCSIDEVHRENALKILRWLAYSARPLQIEEVAEVIAVNIEDHPQFDPERRFPEPRDILTICSSLVTVGATEGSRDRVTREQIRLAHFSVKEYLVSERIRAGPASQYSIQEIHTNVSIAEICLAYLLQFDNPTSLTFRTFEEFPLARYAARYWTQHARVARKDMSATHLLIMELFLSKRDAYANWIRLFDPDRPERELDITESLEKDMKSIPSPLYYASLVGLIES</sequence>
<reference evidence="2" key="1">
    <citation type="submission" date="2021-03" db="EMBL/GenBank/DDBJ databases">
        <title>Comparative genomics and phylogenomic investigation of the class Geoglossomycetes provide insights into ecological specialization and systematics.</title>
        <authorList>
            <person name="Melie T."/>
            <person name="Pirro S."/>
            <person name="Miller A.N."/>
            <person name="Quandt A."/>
        </authorList>
    </citation>
    <scope>NUCLEOTIDE SEQUENCE</scope>
    <source>
        <strain evidence="2">GBOQ0MN5Z8</strain>
    </source>
</reference>
<keyword evidence="3" id="KW-1185">Reference proteome</keyword>
<feature type="non-terminal residue" evidence="2">
    <location>
        <position position="245"/>
    </location>
</feature>
<evidence type="ECO:0000313" key="2">
    <source>
        <dbReference type="EMBL" id="KAH0534080.1"/>
    </source>
</evidence>
<feature type="domain" description="GPI inositol-deacylase winged helix" evidence="1">
    <location>
        <begin position="28"/>
        <end position="121"/>
    </location>
</feature>
<dbReference type="Proteomes" id="UP000698800">
    <property type="component" value="Unassembled WGS sequence"/>
</dbReference>
<dbReference type="Pfam" id="PF22939">
    <property type="entry name" value="WHD_GPIID"/>
    <property type="match status" value="1"/>
</dbReference>
<name>A0A9P8HZ34_9PEZI</name>
<comment type="caution">
    <text evidence="2">The sequence shown here is derived from an EMBL/GenBank/DDBJ whole genome shotgun (WGS) entry which is preliminary data.</text>
</comment>
<proteinExistence type="predicted"/>
<dbReference type="OrthoDB" id="5423185at2759"/>
<evidence type="ECO:0000259" key="1">
    <source>
        <dbReference type="Pfam" id="PF22939"/>
    </source>
</evidence>
<dbReference type="AlphaFoldDB" id="A0A9P8HZ34"/>
<dbReference type="PANTHER" id="PTHR10039">
    <property type="entry name" value="AMELOGENIN"/>
    <property type="match status" value="1"/>
</dbReference>
<dbReference type="PANTHER" id="PTHR10039:SF16">
    <property type="entry name" value="GPI INOSITOL-DEACYLASE"/>
    <property type="match status" value="1"/>
</dbReference>
<evidence type="ECO:0000313" key="3">
    <source>
        <dbReference type="Proteomes" id="UP000698800"/>
    </source>
</evidence>
<dbReference type="InterPro" id="IPR054471">
    <property type="entry name" value="GPIID_WHD"/>
</dbReference>
<dbReference type="EMBL" id="JAGHQL010000277">
    <property type="protein sequence ID" value="KAH0534080.1"/>
    <property type="molecule type" value="Genomic_DNA"/>
</dbReference>